<dbReference type="PROSITE" id="PS50163">
    <property type="entry name" value="RECA_3"/>
    <property type="match status" value="1"/>
</dbReference>
<dbReference type="InterPro" id="IPR027417">
    <property type="entry name" value="P-loop_NTPase"/>
</dbReference>
<dbReference type="PROSITE" id="PS00321">
    <property type="entry name" value="RECA_1"/>
    <property type="match status" value="1"/>
</dbReference>
<dbReference type="GO" id="GO:0140664">
    <property type="term" value="F:ATP-dependent DNA damage sensor activity"/>
    <property type="evidence" value="ECO:0007669"/>
    <property type="project" value="InterPro"/>
</dbReference>
<dbReference type="InterPro" id="IPR020588">
    <property type="entry name" value="RecA_ATP-bd"/>
</dbReference>
<dbReference type="PANTHER" id="PTHR45900:SF1">
    <property type="entry name" value="MITOCHONDRIAL DNA REPAIR PROTEIN RECA HOMOLOG-RELATED"/>
    <property type="match status" value="1"/>
</dbReference>
<dbReference type="CDD" id="cd00983">
    <property type="entry name" value="RecA"/>
    <property type="match status" value="1"/>
</dbReference>
<evidence type="ECO:0000256" key="12">
    <source>
        <dbReference type="RuleBase" id="RU004527"/>
    </source>
</evidence>
<reference evidence="15" key="1">
    <citation type="journal article" date="2020" name="mSystems">
        <title>Genome- and Community-Level Interaction Insights into Carbon Utilization and Element Cycling Functions of Hydrothermarchaeota in Hydrothermal Sediment.</title>
        <authorList>
            <person name="Zhou Z."/>
            <person name="Liu Y."/>
            <person name="Xu W."/>
            <person name="Pan J."/>
            <person name="Luo Z.H."/>
            <person name="Li M."/>
        </authorList>
    </citation>
    <scope>NUCLEOTIDE SEQUENCE [LARGE SCALE GENOMIC DNA]</scope>
    <source>
        <strain evidence="15">SpSt-82</strain>
    </source>
</reference>
<keyword evidence="8 10" id="KW-0234">DNA repair</keyword>
<evidence type="ECO:0000256" key="10">
    <source>
        <dbReference type="HAMAP-Rule" id="MF_00268"/>
    </source>
</evidence>
<feature type="domain" description="RecA family profile 2" evidence="14">
    <location>
        <begin position="206"/>
        <end position="281"/>
    </location>
</feature>
<dbReference type="PANTHER" id="PTHR45900">
    <property type="entry name" value="RECA"/>
    <property type="match status" value="1"/>
</dbReference>
<dbReference type="GO" id="GO:0003684">
    <property type="term" value="F:damaged DNA binding"/>
    <property type="evidence" value="ECO:0007669"/>
    <property type="project" value="UniProtKB-UniRule"/>
</dbReference>
<dbReference type="FunFam" id="3.40.50.300:FF:000087">
    <property type="entry name" value="Recombinase RecA"/>
    <property type="match status" value="1"/>
</dbReference>
<keyword evidence="6 10" id="KW-0238">DNA-binding</keyword>
<dbReference type="InterPro" id="IPR013765">
    <property type="entry name" value="DNA_recomb/repair_RecA"/>
</dbReference>
<dbReference type="SUPFAM" id="SSF54752">
    <property type="entry name" value="RecA protein, C-terminal domain"/>
    <property type="match status" value="1"/>
</dbReference>
<evidence type="ECO:0000259" key="13">
    <source>
        <dbReference type="PROSITE" id="PS50162"/>
    </source>
</evidence>
<dbReference type="PROSITE" id="PS50162">
    <property type="entry name" value="RECA_2"/>
    <property type="match status" value="1"/>
</dbReference>
<keyword evidence="4 10" id="KW-0227">DNA damage</keyword>
<dbReference type="InterPro" id="IPR020587">
    <property type="entry name" value="RecA_monomer-monomer_interface"/>
</dbReference>
<dbReference type="PRINTS" id="PR00142">
    <property type="entry name" value="RECA"/>
</dbReference>
<dbReference type="InterPro" id="IPR003593">
    <property type="entry name" value="AAA+_ATPase"/>
</dbReference>
<dbReference type="SUPFAM" id="SSF52540">
    <property type="entry name" value="P-loop containing nucleoside triphosphate hydrolases"/>
    <property type="match status" value="1"/>
</dbReference>
<feature type="domain" description="RecA family profile 1" evidence="13">
    <location>
        <begin position="42"/>
        <end position="201"/>
    </location>
</feature>
<dbReference type="HAMAP" id="MF_00268">
    <property type="entry name" value="RecA"/>
    <property type="match status" value="1"/>
</dbReference>
<evidence type="ECO:0000256" key="5">
    <source>
        <dbReference type="ARBA" id="ARBA00022840"/>
    </source>
</evidence>
<dbReference type="InterPro" id="IPR020584">
    <property type="entry name" value="DNA_recomb/repair_RecA_CS"/>
</dbReference>
<comment type="similarity">
    <text evidence="1 10 12">Belongs to the RecA family.</text>
</comment>
<comment type="subcellular location">
    <subcellularLocation>
        <location evidence="10">Cytoplasm</location>
    </subcellularLocation>
</comment>
<name>A0A7V4TFF5_9BACT</name>
<evidence type="ECO:0000259" key="14">
    <source>
        <dbReference type="PROSITE" id="PS50163"/>
    </source>
</evidence>
<gene>
    <name evidence="10 15" type="primary">recA</name>
    <name evidence="15" type="ORF">ENW11_00610</name>
</gene>
<keyword evidence="9 10" id="KW-0742">SOS response</keyword>
<evidence type="ECO:0000256" key="4">
    <source>
        <dbReference type="ARBA" id="ARBA00022763"/>
    </source>
</evidence>
<evidence type="ECO:0000256" key="2">
    <source>
        <dbReference type="ARBA" id="ARBA00015553"/>
    </source>
</evidence>
<dbReference type="InterPro" id="IPR049261">
    <property type="entry name" value="RecA-like_C"/>
</dbReference>
<evidence type="ECO:0000256" key="8">
    <source>
        <dbReference type="ARBA" id="ARBA00023204"/>
    </source>
</evidence>
<keyword evidence="5 10" id="KW-0067">ATP-binding</keyword>
<dbReference type="InterPro" id="IPR049428">
    <property type="entry name" value="RecA-like_N"/>
</dbReference>
<evidence type="ECO:0000313" key="15">
    <source>
        <dbReference type="EMBL" id="HGY38304.1"/>
    </source>
</evidence>
<sequence>MSMNEAGRDNREEIIKQAMSIIEKKYGKGAIMFLSQNVLAADVEVIKTGSILLNIALGVGGFPRGRVVEIFGPEASGKTTIALHAIAEAQKKGGIAAFIDAEHALDPAYASRIGVQVDRLLISQPSTAEEALDIVDTLVRSGSIDIVVLDSVAALAPRMELEGGIGEPTVGLQARLMSQALRRLTGYISKTKTVAIFVNQLREKIGTNYGPSETTPGGRALKFYASVRLDVRKRDYIRIGGGDQIVGAWTRVRVVKNKLAAPFKEAELELFYGEGISREGEILGLAEGTGVVKRSGSWYTFGEYRLGQGREGVRQFLKENPEIAQKILLASLEKMGIDPKIALND</sequence>
<dbReference type="Pfam" id="PF21096">
    <property type="entry name" value="RecA_C"/>
    <property type="match status" value="1"/>
</dbReference>
<protein>
    <recommendedName>
        <fullName evidence="2 10">Protein RecA</fullName>
    </recommendedName>
    <alternativeName>
        <fullName evidence="10 11">Recombinase A</fullName>
    </alternativeName>
</protein>
<accession>A0A7V4TFF5</accession>
<evidence type="ECO:0000256" key="7">
    <source>
        <dbReference type="ARBA" id="ARBA00023172"/>
    </source>
</evidence>
<comment type="caution">
    <text evidence="15">The sequence shown here is derived from an EMBL/GenBank/DDBJ whole genome shotgun (WGS) entry which is preliminary data.</text>
</comment>
<evidence type="ECO:0000256" key="3">
    <source>
        <dbReference type="ARBA" id="ARBA00022741"/>
    </source>
</evidence>
<dbReference type="GO" id="GO:0003697">
    <property type="term" value="F:single-stranded DNA binding"/>
    <property type="evidence" value="ECO:0007669"/>
    <property type="project" value="UniProtKB-UniRule"/>
</dbReference>
<dbReference type="GO" id="GO:0009432">
    <property type="term" value="P:SOS response"/>
    <property type="evidence" value="ECO:0007669"/>
    <property type="project" value="UniProtKB-UniRule"/>
</dbReference>
<dbReference type="Gene3D" id="3.40.50.300">
    <property type="entry name" value="P-loop containing nucleotide triphosphate hydrolases"/>
    <property type="match status" value="1"/>
</dbReference>
<dbReference type="Pfam" id="PF00154">
    <property type="entry name" value="RecA_N"/>
    <property type="match status" value="1"/>
</dbReference>
<dbReference type="GO" id="GO:0006281">
    <property type="term" value="P:DNA repair"/>
    <property type="evidence" value="ECO:0007669"/>
    <property type="project" value="UniProtKB-UniRule"/>
</dbReference>
<dbReference type="GO" id="GO:0005524">
    <property type="term" value="F:ATP binding"/>
    <property type="evidence" value="ECO:0007669"/>
    <property type="project" value="UniProtKB-UniRule"/>
</dbReference>
<dbReference type="GO" id="GO:0006310">
    <property type="term" value="P:DNA recombination"/>
    <property type="evidence" value="ECO:0007669"/>
    <property type="project" value="UniProtKB-UniRule"/>
</dbReference>
<keyword evidence="3 10" id="KW-0547">Nucleotide-binding</keyword>
<dbReference type="NCBIfam" id="TIGR02012">
    <property type="entry name" value="tigrfam_recA"/>
    <property type="match status" value="1"/>
</dbReference>
<evidence type="ECO:0000256" key="1">
    <source>
        <dbReference type="ARBA" id="ARBA00009391"/>
    </source>
</evidence>
<evidence type="ECO:0000256" key="11">
    <source>
        <dbReference type="RuleBase" id="RU000526"/>
    </source>
</evidence>
<organism evidence="15">
    <name type="scientific">Candidatus Caldatribacterium saccharofermentans</name>
    <dbReference type="NCBI Taxonomy" id="1454753"/>
    <lineage>
        <taxon>Bacteria</taxon>
        <taxon>Pseudomonadati</taxon>
        <taxon>Atribacterota</taxon>
        <taxon>Atribacteria</taxon>
        <taxon>Atribacterales</taxon>
        <taxon>Candidatus Caldatribacteriaceae</taxon>
        <taxon>Candidatus Caldatribacterium</taxon>
    </lineage>
</organism>
<keyword evidence="10" id="KW-0963">Cytoplasm</keyword>
<evidence type="ECO:0000256" key="9">
    <source>
        <dbReference type="ARBA" id="ARBA00023236"/>
    </source>
</evidence>
<dbReference type="GO" id="GO:0005829">
    <property type="term" value="C:cytosol"/>
    <property type="evidence" value="ECO:0007669"/>
    <property type="project" value="TreeGrafter"/>
</dbReference>
<comment type="function">
    <text evidence="10">Can catalyze the hydrolysis of ATP in the presence of single-stranded DNA, the ATP-dependent uptake of single-stranded DNA by duplex DNA, and the ATP-dependent hybridization of homologous single-stranded DNAs. It interacts with LexA causing its activation and leading to its autocatalytic cleavage.</text>
</comment>
<dbReference type="SMART" id="SM00382">
    <property type="entry name" value="AAA"/>
    <property type="match status" value="1"/>
</dbReference>
<dbReference type="InterPro" id="IPR023400">
    <property type="entry name" value="RecA_C_sf"/>
</dbReference>
<dbReference type="AlphaFoldDB" id="A0A7V4TFF5"/>
<proteinExistence type="inferred from homology"/>
<keyword evidence="7 10" id="KW-0233">DNA recombination</keyword>
<evidence type="ECO:0000256" key="6">
    <source>
        <dbReference type="ARBA" id="ARBA00023125"/>
    </source>
</evidence>
<comment type="caution">
    <text evidence="10">Lacks conserved residue(s) required for the propagation of feature annotation.</text>
</comment>
<dbReference type="EMBL" id="DTIY01000004">
    <property type="protein sequence ID" value="HGY38304.1"/>
    <property type="molecule type" value="Genomic_DNA"/>
</dbReference>